<keyword evidence="5" id="KW-0010">Activator</keyword>
<dbReference type="InterPro" id="IPR000647">
    <property type="entry name" value="CTF/NFI"/>
</dbReference>
<evidence type="ECO:0000313" key="10">
    <source>
        <dbReference type="EMBL" id="CAI8021958.1"/>
    </source>
</evidence>
<protein>
    <submittedName>
        <fullName evidence="10">Nuclear factor 1 A-type</fullName>
    </submittedName>
</protein>
<feature type="compositionally biased region" description="Low complexity" evidence="8">
    <location>
        <begin position="630"/>
        <end position="648"/>
    </location>
</feature>
<evidence type="ECO:0000259" key="9">
    <source>
        <dbReference type="PROSITE" id="PS51080"/>
    </source>
</evidence>
<keyword evidence="3" id="KW-0805">Transcription regulation</keyword>
<evidence type="ECO:0000256" key="6">
    <source>
        <dbReference type="ARBA" id="ARBA00023163"/>
    </source>
</evidence>
<dbReference type="PROSITE" id="PS51080">
    <property type="entry name" value="CTF_NFI_2"/>
    <property type="match status" value="1"/>
</dbReference>
<dbReference type="InterPro" id="IPR020604">
    <property type="entry name" value="CTF/NFI_DNA-bd-dom"/>
</dbReference>
<keyword evidence="6" id="KW-0804">Transcription</keyword>
<evidence type="ECO:0000256" key="5">
    <source>
        <dbReference type="ARBA" id="ARBA00023159"/>
    </source>
</evidence>
<evidence type="ECO:0000256" key="2">
    <source>
        <dbReference type="ARBA" id="ARBA00022705"/>
    </source>
</evidence>
<feature type="region of interest" description="Disordered" evidence="8">
    <location>
        <begin position="618"/>
        <end position="652"/>
    </location>
</feature>
<name>A0AA35S1Z7_GEOBA</name>
<dbReference type="InterPro" id="IPR003619">
    <property type="entry name" value="MAD_homology1_Dwarfin-type"/>
</dbReference>
<dbReference type="SMART" id="SM00523">
    <property type="entry name" value="DWA"/>
    <property type="match status" value="1"/>
</dbReference>
<feature type="domain" description="CTF/NF-I" evidence="9">
    <location>
        <begin position="196"/>
        <end position="389"/>
    </location>
</feature>
<dbReference type="InterPro" id="IPR019548">
    <property type="entry name" value="CTF/NFI_DNA-bd_N"/>
</dbReference>
<dbReference type="Proteomes" id="UP001174909">
    <property type="component" value="Unassembled WGS sequence"/>
</dbReference>
<evidence type="ECO:0000256" key="3">
    <source>
        <dbReference type="ARBA" id="ARBA00023015"/>
    </source>
</evidence>
<keyword evidence="4" id="KW-0238">DNA-binding</keyword>
<comment type="caution">
    <text evidence="10">The sequence shown here is derived from an EMBL/GenBank/DDBJ whole genome shotgun (WGS) entry which is preliminary data.</text>
</comment>
<dbReference type="GO" id="GO:0045893">
    <property type="term" value="P:positive regulation of DNA-templated transcription"/>
    <property type="evidence" value="ECO:0007669"/>
    <property type="project" value="UniProtKB-ARBA"/>
</dbReference>
<keyword evidence="2" id="KW-0235">DNA replication</keyword>
<evidence type="ECO:0000256" key="4">
    <source>
        <dbReference type="ARBA" id="ARBA00023125"/>
    </source>
</evidence>
<dbReference type="GO" id="GO:0005634">
    <property type="term" value="C:nucleus"/>
    <property type="evidence" value="ECO:0007669"/>
    <property type="project" value="UniProtKB-SubCell"/>
</dbReference>
<keyword evidence="11" id="KW-1185">Reference proteome</keyword>
<dbReference type="PANTHER" id="PTHR11492:SF8">
    <property type="entry name" value="NUCLEAR FACTOR I, ISOFORM B"/>
    <property type="match status" value="1"/>
</dbReference>
<dbReference type="GO" id="GO:0000981">
    <property type="term" value="F:DNA-binding transcription factor activity, RNA polymerase II-specific"/>
    <property type="evidence" value="ECO:0007669"/>
    <property type="project" value="TreeGrafter"/>
</dbReference>
<organism evidence="10 11">
    <name type="scientific">Geodia barretti</name>
    <name type="common">Barrett's horny sponge</name>
    <dbReference type="NCBI Taxonomy" id="519541"/>
    <lineage>
        <taxon>Eukaryota</taxon>
        <taxon>Metazoa</taxon>
        <taxon>Porifera</taxon>
        <taxon>Demospongiae</taxon>
        <taxon>Heteroscleromorpha</taxon>
        <taxon>Tetractinellida</taxon>
        <taxon>Astrophorina</taxon>
        <taxon>Geodiidae</taxon>
        <taxon>Geodia</taxon>
    </lineage>
</organism>
<keyword evidence="7" id="KW-0539">Nucleus</keyword>
<sequence length="701" mass="77789">MWQSPMPECCMETISLMLIISSESTSVLEQASYTHTTSIQNKTKSLHLKRQLKVTQAHKQLFSIEIVLFPHLLCMQHRARDAEKTHAHVDRTLKNCAGAVHVGFLQRLGARYKTVCFACQSSAFCRNRQVTSGAAITGSTVTFQAVKKGRHFYCARVACIAMPEIWALTGKMQQQQQQQTEYGNSTTTTTTGAIMEEGTHEYKTDQQRTFIETLLPHVRSFAFTWLNLQARKRKFYKEHDRRMTLDEERQCKLELDNELPEVKRKWASQLLAKLRKDIRPEHREYLLKAVTGQMRPCCVLSTPDQKGKMRRIDCLRQADKVWRLDLVIAILFHAFPLESTDGERLGKTHDCRNPGLCLQPFHIQITVKELDLYLSNFVSPLGVKREEDLKVREKTLQNLRIKGAFTAQELYEGHRVPVTAGYSSEDVHSYFPIMWPYDRPIKRTHAALDPYPIMDYYTHLQVPTAPKYMKPEPIAYYQYPEDPERYQASITVSVQSHVNPFSSTSTSAVAYSPSTQYSSYSSSPIPATLPTTASYPVMNPGSSSASAALAVGGVAYSVHTGAAMCGGATAAIGGVGGGSGITICCPPDPQQAMSSCSPVRSAMGDDSSTRPTEHCTNAIGTPLTPPLSVSPPISSSPTPRQSISPQPSNTTYLDKETAMGYRSSTSSPCIPDCDSTTNASELPLQMLSELSEGLPLTGTCV</sequence>
<gene>
    <name evidence="10" type="ORF">GBAR_LOCUS12936</name>
</gene>
<comment type="subcellular location">
    <subcellularLocation>
        <location evidence="1">Nucleus</location>
    </subcellularLocation>
</comment>
<dbReference type="GO" id="GO:0006260">
    <property type="term" value="P:DNA replication"/>
    <property type="evidence" value="ECO:0007669"/>
    <property type="project" value="UniProtKB-KW"/>
</dbReference>
<dbReference type="AlphaFoldDB" id="A0AA35S1Z7"/>
<proteinExistence type="predicted"/>
<dbReference type="GO" id="GO:0000978">
    <property type="term" value="F:RNA polymerase II cis-regulatory region sequence-specific DNA binding"/>
    <property type="evidence" value="ECO:0007669"/>
    <property type="project" value="TreeGrafter"/>
</dbReference>
<dbReference type="Pfam" id="PF10524">
    <property type="entry name" value="NfI_DNAbd_pre-N"/>
    <property type="match status" value="1"/>
</dbReference>
<accession>A0AA35S1Z7</accession>
<evidence type="ECO:0000313" key="11">
    <source>
        <dbReference type="Proteomes" id="UP001174909"/>
    </source>
</evidence>
<dbReference type="Pfam" id="PF03165">
    <property type="entry name" value="MH1"/>
    <property type="match status" value="1"/>
</dbReference>
<evidence type="ECO:0000256" key="8">
    <source>
        <dbReference type="SAM" id="MobiDB-lite"/>
    </source>
</evidence>
<reference evidence="10" key="1">
    <citation type="submission" date="2023-03" db="EMBL/GenBank/DDBJ databases">
        <authorList>
            <person name="Steffen K."/>
            <person name="Cardenas P."/>
        </authorList>
    </citation>
    <scope>NUCLEOTIDE SEQUENCE</scope>
</reference>
<evidence type="ECO:0000256" key="1">
    <source>
        <dbReference type="ARBA" id="ARBA00004123"/>
    </source>
</evidence>
<dbReference type="EMBL" id="CASHTH010001924">
    <property type="protein sequence ID" value="CAI8021958.1"/>
    <property type="molecule type" value="Genomic_DNA"/>
</dbReference>
<evidence type="ECO:0000256" key="7">
    <source>
        <dbReference type="ARBA" id="ARBA00023242"/>
    </source>
</evidence>
<dbReference type="PANTHER" id="PTHR11492">
    <property type="entry name" value="NUCLEAR FACTOR I"/>
    <property type="match status" value="1"/>
</dbReference>